<sequence>MVKVKSASFVVAVVILIFGFSELPLNAQQSTEPGKQQVFSANPFGLLLQLFNAEYERVISGTSTVGFGGSTLSADDERYVNADVFWRFYPSGNPLVGWAFGAKLGITSVNDQTHLGYGFDLNRSWLLGPEKNFYVGLGFGLKRLIGTTEEDDLIPVIPTIRIANVGFIF</sequence>
<dbReference type="EMBL" id="UINC01054835">
    <property type="protein sequence ID" value="SVB73017.1"/>
    <property type="molecule type" value="Genomic_DNA"/>
</dbReference>
<evidence type="ECO:0000313" key="1">
    <source>
        <dbReference type="EMBL" id="SVB73017.1"/>
    </source>
</evidence>
<protein>
    <recommendedName>
        <fullName evidence="2">Outer membrane protein beta-barrel domain-containing protein</fullName>
    </recommendedName>
</protein>
<gene>
    <name evidence="1" type="ORF">METZ01_LOCUS225871</name>
</gene>
<proteinExistence type="predicted"/>
<organism evidence="1">
    <name type="scientific">marine metagenome</name>
    <dbReference type="NCBI Taxonomy" id="408172"/>
    <lineage>
        <taxon>unclassified sequences</taxon>
        <taxon>metagenomes</taxon>
        <taxon>ecological metagenomes</taxon>
    </lineage>
</organism>
<accession>A0A382GEI0</accession>
<dbReference type="AlphaFoldDB" id="A0A382GEI0"/>
<evidence type="ECO:0008006" key="2">
    <source>
        <dbReference type="Google" id="ProtNLM"/>
    </source>
</evidence>
<name>A0A382GEI0_9ZZZZ</name>
<reference evidence="1" key="1">
    <citation type="submission" date="2018-05" db="EMBL/GenBank/DDBJ databases">
        <authorList>
            <person name="Lanie J.A."/>
            <person name="Ng W.-L."/>
            <person name="Kazmierczak K.M."/>
            <person name="Andrzejewski T.M."/>
            <person name="Davidsen T.M."/>
            <person name="Wayne K.J."/>
            <person name="Tettelin H."/>
            <person name="Glass J.I."/>
            <person name="Rusch D."/>
            <person name="Podicherti R."/>
            <person name="Tsui H.-C.T."/>
            <person name="Winkler M.E."/>
        </authorList>
    </citation>
    <scope>NUCLEOTIDE SEQUENCE</scope>
</reference>